<gene>
    <name evidence="2" type="ORF">ABZ508_09205</name>
</gene>
<dbReference type="InterPro" id="IPR001387">
    <property type="entry name" value="Cro/C1-type_HTH"/>
</dbReference>
<dbReference type="SUPFAM" id="SSF47413">
    <property type="entry name" value="lambda repressor-like DNA-binding domains"/>
    <property type="match status" value="1"/>
</dbReference>
<dbReference type="Gene3D" id="1.10.260.40">
    <property type="entry name" value="lambda repressor-like DNA-binding domains"/>
    <property type="match status" value="1"/>
</dbReference>
<evidence type="ECO:0000259" key="1">
    <source>
        <dbReference type="PROSITE" id="PS50943"/>
    </source>
</evidence>
<keyword evidence="3" id="KW-1185">Reference proteome</keyword>
<proteinExistence type="predicted"/>
<dbReference type="InterPro" id="IPR010982">
    <property type="entry name" value="Lambda_DNA-bd_dom_sf"/>
</dbReference>
<sequence length="482" mass="53153">MATVHHWTGLEAKALRLALRLSVRAFAEHLGVGVRTVSKWEKLKEKTEPRPDTQAILDTALARADAAAHLRFETFLSEAERPGMQIAGRRVTPTGPLAWEYESWTDDLDRAVVALSRQDFTFAESLISRWTSRFTPLQLDDRGLYLFARSTALLGDLQRDQGSVVGPLSAQHSYMTARSLFTQLAIPRRIAQLDLSLAVVAEMSGKLEMAARQYEHLAVDDRLSRRDRARSRLWVGTALSKDGQHDYATRVMLAATRDFEDLAEPEDWSVAHQKIALAHRGYQHRTRLAALEDPDRTRWLSIPTHLPRGRQTTIRDALIADPAAARRRSEAMIRQEYRTSPHWPALQTALEPVWAAFDTGRTAAVAETSTRVLLDLIGWPGRVLNASRLPARPERSERLADLTAAAGASTYLCGTGGMTYLDPAPFTTHGIAVAPFLPPTAGIWASARHVTSMWALAHLGPVGLAARLPALTGAPDSLGTAA</sequence>
<organism evidence="2 3">
    <name type="scientific">Streptomyces lavendulocolor</name>
    <dbReference type="NCBI Taxonomy" id="67316"/>
    <lineage>
        <taxon>Bacteria</taxon>
        <taxon>Bacillati</taxon>
        <taxon>Actinomycetota</taxon>
        <taxon>Actinomycetes</taxon>
        <taxon>Kitasatosporales</taxon>
        <taxon>Streptomycetaceae</taxon>
        <taxon>Streptomyces</taxon>
    </lineage>
</organism>
<dbReference type="RefSeq" id="WP_356583448.1">
    <property type="nucleotide sequence ID" value="NZ_JBEXZP010000264.1"/>
</dbReference>
<feature type="domain" description="HTH cro/C1-type" evidence="1">
    <location>
        <begin position="13"/>
        <end position="42"/>
    </location>
</feature>
<dbReference type="PROSITE" id="PS50943">
    <property type="entry name" value="HTH_CROC1"/>
    <property type="match status" value="1"/>
</dbReference>
<name>A0ABV2W1X6_9ACTN</name>
<comment type="caution">
    <text evidence="2">The sequence shown here is derived from an EMBL/GenBank/DDBJ whole genome shotgun (WGS) entry which is preliminary data.</text>
</comment>
<dbReference type="EMBL" id="JBEXZR010000006">
    <property type="protein sequence ID" value="MEU0707542.1"/>
    <property type="molecule type" value="Genomic_DNA"/>
</dbReference>
<dbReference type="Proteomes" id="UP001550378">
    <property type="component" value="Unassembled WGS sequence"/>
</dbReference>
<dbReference type="CDD" id="cd00093">
    <property type="entry name" value="HTH_XRE"/>
    <property type="match status" value="1"/>
</dbReference>
<reference evidence="2 3" key="1">
    <citation type="submission" date="2024-06" db="EMBL/GenBank/DDBJ databases">
        <title>The Natural Products Discovery Center: Release of the First 8490 Sequenced Strains for Exploring Actinobacteria Biosynthetic Diversity.</title>
        <authorList>
            <person name="Kalkreuter E."/>
            <person name="Kautsar S.A."/>
            <person name="Yang D."/>
            <person name="Bader C.D."/>
            <person name="Teijaro C.N."/>
            <person name="Fluegel L."/>
            <person name="Davis C.M."/>
            <person name="Simpson J.R."/>
            <person name="Lauterbach L."/>
            <person name="Steele A.D."/>
            <person name="Gui C."/>
            <person name="Meng S."/>
            <person name="Li G."/>
            <person name="Viehrig K."/>
            <person name="Ye F."/>
            <person name="Su P."/>
            <person name="Kiefer A.F."/>
            <person name="Nichols A."/>
            <person name="Cepeda A.J."/>
            <person name="Yan W."/>
            <person name="Fan B."/>
            <person name="Jiang Y."/>
            <person name="Adhikari A."/>
            <person name="Zheng C.-J."/>
            <person name="Schuster L."/>
            <person name="Cowan T.M."/>
            <person name="Smanski M.J."/>
            <person name="Chevrette M.G."/>
            <person name="De Carvalho L.P.S."/>
            <person name="Shen B."/>
        </authorList>
    </citation>
    <scope>NUCLEOTIDE SEQUENCE [LARGE SCALE GENOMIC DNA]</scope>
    <source>
        <strain evidence="2 3">NPDC006337</strain>
    </source>
</reference>
<protein>
    <submittedName>
        <fullName evidence="2">WbqC family protein</fullName>
    </submittedName>
</protein>
<dbReference type="InterPro" id="IPR014985">
    <property type="entry name" value="WbqC"/>
</dbReference>
<dbReference type="Pfam" id="PF08889">
    <property type="entry name" value="WbqC"/>
    <property type="match status" value="1"/>
</dbReference>
<evidence type="ECO:0000313" key="3">
    <source>
        <dbReference type="Proteomes" id="UP001550378"/>
    </source>
</evidence>
<accession>A0ABV2W1X6</accession>
<evidence type="ECO:0000313" key="2">
    <source>
        <dbReference type="EMBL" id="MEU0707542.1"/>
    </source>
</evidence>